<dbReference type="OrthoDB" id="3400930at2"/>
<sequence length="349" mass="35638">MSSTLVGCARPPAEEFDAALLDLDGVVYRGPEPVEHAAEAIAAGRAAGMTAVFVTNNAARPPGVVADQLTSLGVPAEPSDVMTSSLAAAAMLREQVPAGSRVLAVGGQGLHEALAAHGLEVVTRAGDSPVAVVQGFGPDVCWRDLAEAAYAIAAGARYLATNLDATLPTERGMAPGNGSLVAALVHATGVRPASAGKPGPEIFRQAAGTVSSRRPLVIGDRLDTDLAGARAAGMVGLHVLTGVSGPHELLAAAPAERPHLLATDLRGILEPHPAPERGDDHAWRCSTGEVRVDGRGLVVRRADGEHRLDALDEVTLDELRAACAAAWDSADAGTPVDVASSTPLRVRDA</sequence>
<protein>
    <submittedName>
        <fullName evidence="1">HAD-superfamily hydrolase, subfamily IIA</fullName>
    </submittedName>
</protein>
<keyword evidence="2" id="KW-1185">Reference proteome</keyword>
<dbReference type="NCBIfam" id="TIGR01460">
    <property type="entry name" value="HAD-SF-IIA"/>
    <property type="match status" value="1"/>
</dbReference>
<dbReference type="InterPro" id="IPR006357">
    <property type="entry name" value="HAD-SF_hydro_IIA"/>
</dbReference>
<dbReference type="HOGENOM" id="CLU_043473_1_0_11"/>
<dbReference type="Pfam" id="PF13344">
    <property type="entry name" value="Hydrolase_6"/>
    <property type="match status" value="1"/>
</dbReference>
<evidence type="ECO:0000313" key="1">
    <source>
        <dbReference type="EMBL" id="ACQ80609.1"/>
    </source>
</evidence>
<dbReference type="KEGG" id="bcv:Bcav_2359"/>
<dbReference type="eggNOG" id="COG0647">
    <property type="taxonomic scope" value="Bacteria"/>
</dbReference>
<keyword evidence="1" id="KW-0378">Hydrolase</keyword>
<dbReference type="GO" id="GO:0016791">
    <property type="term" value="F:phosphatase activity"/>
    <property type="evidence" value="ECO:0007669"/>
    <property type="project" value="TreeGrafter"/>
</dbReference>
<name>C5BW08_BEUC1</name>
<dbReference type="Pfam" id="PF13242">
    <property type="entry name" value="Hydrolase_like"/>
    <property type="match status" value="1"/>
</dbReference>
<organism evidence="1 2">
    <name type="scientific">Beutenbergia cavernae (strain ATCC BAA-8 / DSM 12333 / CCUG 43141 / JCM 11478 / NBRC 16432 / NCIMB 13614 / HKI 0122)</name>
    <dbReference type="NCBI Taxonomy" id="471853"/>
    <lineage>
        <taxon>Bacteria</taxon>
        <taxon>Bacillati</taxon>
        <taxon>Actinomycetota</taxon>
        <taxon>Actinomycetes</taxon>
        <taxon>Micrococcales</taxon>
        <taxon>Beutenbergiaceae</taxon>
        <taxon>Beutenbergia</taxon>
    </lineage>
</organism>
<dbReference type="SUPFAM" id="SSF56784">
    <property type="entry name" value="HAD-like"/>
    <property type="match status" value="1"/>
</dbReference>
<dbReference type="InterPro" id="IPR023214">
    <property type="entry name" value="HAD_sf"/>
</dbReference>
<dbReference type="AlphaFoldDB" id="C5BW08"/>
<dbReference type="PANTHER" id="PTHR19288:SF95">
    <property type="entry name" value="D-GLYCEROL 3-PHOSPHATE PHOSPHATASE"/>
    <property type="match status" value="1"/>
</dbReference>
<gene>
    <name evidence="1" type="ordered locus">Bcav_2359</name>
</gene>
<dbReference type="EMBL" id="CP001618">
    <property type="protein sequence ID" value="ACQ80609.1"/>
    <property type="molecule type" value="Genomic_DNA"/>
</dbReference>
<accession>C5BW08</accession>
<dbReference type="InterPro" id="IPR036412">
    <property type="entry name" value="HAD-like_sf"/>
</dbReference>
<dbReference type="GO" id="GO:0005737">
    <property type="term" value="C:cytoplasm"/>
    <property type="evidence" value="ECO:0007669"/>
    <property type="project" value="TreeGrafter"/>
</dbReference>
<dbReference type="STRING" id="471853.Bcav_2359"/>
<proteinExistence type="predicted"/>
<dbReference type="PANTHER" id="PTHR19288">
    <property type="entry name" value="4-NITROPHENYLPHOSPHATASE-RELATED"/>
    <property type="match status" value="1"/>
</dbReference>
<dbReference type="Proteomes" id="UP000007962">
    <property type="component" value="Chromosome"/>
</dbReference>
<dbReference type="Gene3D" id="3.40.50.1000">
    <property type="entry name" value="HAD superfamily/HAD-like"/>
    <property type="match status" value="2"/>
</dbReference>
<evidence type="ECO:0000313" key="2">
    <source>
        <dbReference type="Proteomes" id="UP000007962"/>
    </source>
</evidence>
<dbReference type="RefSeq" id="WP_015882849.1">
    <property type="nucleotide sequence ID" value="NC_012669.1"/>
</dbReference>
<reference evidence="1 2" key="1">
    <citation type="journal article" date="2009" name="Stand. Genomic Sci.">
        <title>Complete genome sequence of Beutenbergia cavernae type strain (HKI 0122).</title>
        <authorList>
            <person name="Land M."/>
            <person name="Pukall R."/>
            <person name="Abt B."/>
            <person name="Goker M."/>
            <person name="Rohde M."/>
            <person name="Glavina Del Rio T."/>
            <person name="Tice H."/>
            <person name="Copeland A."/>
            <person name="Cheng J.F."/>
            <person name="Lucas S."/>
            <person name="Chen F."/>
            <person name="Nolan M."/>
            <person name="Bruce D."/>
            <person name="Goodwin L."/>
            <person name="Pitluck S."/>
            <person name="Ivanova N."/>
            <person name="Mavromatis K."/>
            <person name="Ovchinnikova G."/>
            <person name="Pati A."/>
            <person name="Chen A."/>
            <person name="Palaniappan K."/>
            <person name="Hauser L."/>
            <person name="Chang Y.J."/>
            <person name="Jefferies C.C."/>
            <person name="Saunders E."/>
            <person name="Brettin T."/>
            <person name="Detter J.C."/>
            <person name="Han C."/>
            <person name="Chain P."/>
            <person name="Bristow J."/>
            <person name="Eisen J.A."/>
            <person name="Markowitz V."/>
            <person name="Hugenholtz P."/>
            <person name="Kyrpides N.C."/>
            <person name="Klenk H.P."/>
            <person name="Lapidus A."/>
        </authorList>
    </citation>
    <scope>NUCLEOTIDE SEQUENCE [LARGE SCALE GENOMIC DNA]</scope>
    <source>
        <strain evidence="2">ATCC BAA-8 / DSM 12333 / NBRC 16432</strain>
    </source>
</reference>